<dbReference type="Gene3D" id="1.20.930.80">
    <property type="match status" value="1"/>
</dbReference>
<evidence type="ECO:0000256" key="1">
    <source>
        <dbReference type="ARBA" id="ARBA00001966"/>
    </source>
</evidence>
<evidence type="ECO:0000256" key="5">
    <source>
        <dbReference type="ARBA" id="ARBA00022705"/>
    </source>
</evidence>
<reference evidence="13" key="1">
    <citation type="journal article" date="2019" name="Nat. Commun.">
        <title>Expansion of phycobilisome linker gene families in mesophilic red algae.</title>
        <authorList>
            <person name="Lee J."/>
            <person name="Kim D."/>
            <person name="Bhattacharya D."/>
            <person name="Yoon H.S."/>
        </authorList>
    </citation>
    <scope>NUCLEOTIDE SEQUENCE [LARGE SCALE GENOMIC DNA]</scope>
    <source>
        <strain evidence="13">CCMP 1328</strain>
    </source>
</reference>
<dbReference type="GO" id="GO:0003677">
    <property type="term" value="F:DNA binding"/>
    <property type="evidence" value="ECO:0007669"/>
    <property type="project" value="UniProtKB-KW"/>
</dbReference>
<evidence type="ECO:0000256" key="8">
    <source>
        <dbReference type="ARBA" id="ARBA00023014"/>
    </source>
</evidence>
<keyword evidence="4" id="KW-0639">Primosome</keyword>
<dbReference type="EMBL" id="VRMN01000007">
    <property type="protein sequence ID" value="KAA8493338.1"/>
    <property type="molecule type" value="Genomic_DNA"/>
</dbReference>
<gene>
    <name evidence="12" type="ORF">FVE85_8783</name>
</gene>
<keyword evidence="6" id="KW-0479">Metal-binding</keyword>
<protein>
    <submittedName>
        <fullName evidence="12">Putative DNA primase large subunit</fullName>
    </submittedName>
</protein>
<dbReference type="Pfam" id="PF26466">
    <property type="entry name" value="DNA_primase_lrg_N"/>
    <property type="match status" value="1"/>
</dbReference>
<evidence type="ECO:0000256" key="4">
    <source>
        <dbReference type="ARBA" id="ARBA00022515"/>
    </source>
</evidence>
<evidence type="ECO:0000256" key="7">
    <source>
        <dbReference type="ARBA" id="ARBA00023004"/>
    </source>
</evidence>
<dbReference type="InterPro" id="IPR016558">
    <property type="entry name" value="DNA_primase_lsu_euk"/>
</dbReference>
<evidence type="ECO:0000313" key="13">
    <source>
        <dbReference type="Proteomes" id="UP000324585"/>
    </source>
</evidence>
<comment type="caution">
    <text evidence="12">The sequence shown here is derived from an EMBL/GenBank/DDBJ whole genome shotgun (WGS) entry which is preliminary data.</text>
</comment>
<dbReference type="PANTHER" id="PTHR10537">
    <property type="entry name" value="DNA PRIMASE LARGE SUBUNIT"/>
    <property type="match status" value="1"/>
</dbReference>
<evidence type="ECO:0000256" key="2">
    <source>
        <dbReference type="ARBA" id="ARBA00010564"/>
    </source>
</evidence>
<evidence type="ECO:0000256" key="6">
    <source>
        <dbReference type="ARBA" id="ARBA00022723"/>
    </source>
</evidence>
<dbReference type="AlphaFoldDB" id="A0A5J4YPV3"/>
<dbReference type="GO" id="GO:0051539">
    <property type="term" value="F:4 iron, 4 sulfur cluster binding"/>
    <property type="evidence" value="ECO:0007669"/>
    <property type="project" value="UniProtKB-KW"/>
</dbReference>
<keyword evidence="13" id="KW-1185">Reference proteome</keyword>
<dbReference type="GO" id="GO:0006269">
    <property type="term" value="P:DNA replication, synthesis of primer"/>
    <property type="evidence" value="ECO:0007669"/>
    <property type="project" value="UniProtKB-KW"/>
</dbReference>
<feature type="domain" description="DNA primase large subunit C-terminal" evidence="11">
    <location>
        <begin position="311"/>
        <end position="482"/>
    </location>
</feature>
<dbReference type="GO" id="GO:0046872">
    <property type="term" value="F:metal ion binding"/>
    <property type="evidence" value="ECO:0007669"/>
    <property type="project" value="UniProtKB-KW"/>
</dbReference>
<comment type="similarity">
    <text evidence="2">Belongs to the eukaryotic-type primase large subunit family.</text>
</comment>
<evidence type="ECO:0000256" key="10">
    <source>
        <dbReference type="SAM" id="MobiDB-lite"/>
    </source>
</evidence>
<feature type="region of interest" description="Disordered" evidence="10">
    <location>
        <begin position="504"/>
        <end position="580"/>
    </location>
</feature>
<keyword evidence="7" id="KW-0408">Iron</keyword>
<dbReference type="InterPro" id="IPR058560">
    <property type="entry name" value="DNA_primase_C"/>
</dbReference>
<dbReference type="GO" id="GO:0005658">
    <property type="term" value="C:alpha DNA polymerase:primase complex"/>
    <property type="evidence" value="ECO:0007669"/>
    <property type="project" value="TreeGrafter"/>
</dbReference>
<evidence type="ECO:0000256" key="3">
    <source>
        <dbReference type="ARBA" id="ARBA00022485"/>
    </source>
</evidence>
<sequence>MKASVTGAGAAVVPAEAAAELAPMYLCYRFNGLSLSVEELEVYALARLRVFKAAHLARMGGSAASAAGAQHVVSELVIPDVVVSTIRKAERDEKLAIPRESRGAAGENEKLEAMMRDEASHFILRLALAKTQEMRKWLIHRECELFSARVRHVSTGAVLQALQKACPSDAPRIRPCTDAELRQFGAAMDCVAKGVQRGKHQHATHYRVAFDHVLHLVGRRQVFLSGGDAFVPEPYIHDILVGQFRARLSSALNVISRALYGAETHPAMGPLLNLVRAHWLVNERAQSKQDRRNDATQDDLIDLSQLEDSVNRMPLCMQALHYKLKETHHLRHQARLQLGLFLKGCGLSMDESLKFWRMEFEKNGVTSDKFEKEYAYSIRHHYGKEGKRKNLSPYGCMNIINRRPGPGEFHGCPYREFGEERLLGLLRTNGLPEGVSREIAQKSKESHFQLACALTLKHQHGSENASSPEHELTFIEHPNEYFIVAGRMERERLGIAMEPPLVSIEPTQSIGMTDRAEPSPSAEVEPSLHAPAAHDAIAETSSGKTDAYEHHGDTMESERDERQPADRQDRSDSAAMQEDE</sequence>
<dbReference type="OMA" id="RINYKPW"/>
<name>A0A5J4YPV3_PORPP</name>
<keyword evidence="3" id="KW-0004">4Fe-4S</keyword>
<dbReference type="Pfam" id="PF04104">
    <property type="entry name" value="DNA_primase_lrg"/>
    <property type="match status" value="1"/>
</dbReference>
<evidence type="ECO:0000256" key="9">
    <source>
        <dbReference type="ARBA" id="ARBA00023125"/>
    </source>
</evidence>
<proteinExistence type="inferred from homology"/>
<evidence type="ECO:0000259" key="11">
    <source>
        <dbReference type="Pfam" id="PF04104"/>
    </source>
</evidence>
<keyword evidence="8" id="KW-0411">Iron-sulfur</keyword>
<dbReference type="CDD" id="cd07322">
    <property type="entry name" value="PriL_PriS_Eukaryotic"/>
    <property type="match status" value="1"/>
</dbReference>
<dbReference type="InterPro" id="IPR007238">
    <property type="entry name" value="DNA_primase_lsu_euk/arc"/>
</dbReference>
<dbReference type="OrthoDB" id="421393at2759"/>
<feature type="compositionally biased region" description="Basic and acidic residues" evidence="10">
    <location>
        <begin position="546"/>
        <end position="572"/>
    </location>
</feature>
<evidence type="ECO:0000313" key="12">
    <source>
        <dbReference type="EMBL" id="KAA8493338.1"/>
    </source>
</evidence>
<keyword evidence="5" id="KW-0235">DNA replication</keyword>
<keyword evidence="9" id="KW-0238">DNA-binding</keyword>
<organism evidence="12 13">
    <name type="scientific">Porphyridium purpureum</name>
    <name type="common">Red alga</name>
    <name type="synonym">Porphyridium cruentum</name>
    <dbReference type="NCBI Taxonomy" id="35688"/>
    <lineage>
        <taxon>Eukaryota</taxon>
        <taxon>Rhodophyta</taxon>
        <taxon>Bangiophyceae</taxon>
        <taxon>Porphyridiales</taxon>
        <taxon>Porphyridiaceae</taxon>
        <taxon>Porphyridium</taxon>
    </lineage>
</organism>
<dbReference type="GO" id="GO:0006270">
    <property type="term" value="P:DNA replication initiation"/>
    <property type="evidence" value="ECO:0007669"/>
    <property type="project" value="TreeGrafter"/>
</dbReference>
<dbReference type="PANTHER" id="PTHR10537:SF3">
    <property type="entry name" value="DNA PRIMASE LARGE SUBUNIT"/>
    <property type="match status" value="1"/>
</dbReference>
<dbReference type="Proteomes" id="UP000324585">
    <property type="component" value="Unassembled WGS sequence"/>
</dbReference>
<accession>A0A5J4YPV3</accession>
<comment type="cofactor">
    <cofactor evidence="1">
        <name>[4Fe-4S] cluster</name>
        <dbReference type="ChEBI" id="CHEBI:49883"/>
    </cofactor>
</comment>